<sequence>MATKNKKKKAAPKITAAEKYQYTMKIVTSATCLACKQQCTRGLRYIDKMSKPGNIGKGVACHLTKGRAFK</sequence>
<proteinExistence type="predicted"/>
<reference evidence="1" key="1">
    <citation type="submission" date="2022-02" db="EMBL/GenBank/DDBJ databases">
        <title>Halalkalibacter sp. nov. isolated from Lonar Lake, India.</title>
        <authorList>
            <person name="Joshi A."/>
            <person name="Thite S."/>
            <person name="Lodha T."/>
        </authorList>
    </citation>
    <scope>NUCLEOTIDE SEQUENCE</scope>
    <source>
        <strain evidence="1">MEB205</strain>
    </source>
</reference>
<comment type="caution">
    <text evidence="1">The sequence shown here is derived from an EMBL/GenBank/DDBJ whole genome shotgun (WGS) entry which is preliminary data.</text>
</comment>
<dbReference type="EMBL" id="JAKRYL010000004">
    <property type="protein sequence ID" value="MCL7746613.1"/>
    <property type="molecule type" value="Genomic_DNA"/>
</dbReference>
<name>A0A9X1ZXP7_9BACI</name>
<dbReference type="AlphaFoldDB" id="A0A9X1ZXP7"/>
<protein>
    <submittedName>
        <fullName evidence="1">Uncharacterized protein</fullName>
    </submittedName>
</protein>
<accession>A0A9X1ZXP7</accession>
<organism evidence="1 2">
    <name type="scientific">Halalkalibacter alkaliphilus</name>
    <dbReference type="NCBI Taxonomy" id="2917993"/>
    <lineage>
        <taxon>Bacteria</taxon>
        <taxon>Bacillati</taxon>
        <taxon>Bacillota</taxon>
        <taxon>Bacilli</taxon>
        <taxon>Bacillales</taxon>
        <taxon>Bacillaceae</taxon>
        <taxon>Halalkalibacter</taxon>
    </lineage>
</organism>
<evidence type="ECO:0000313" key="2">
    <source>
        <dbReference type="Proteomes" id="UP001139150"/>
    </source>
</evidence>
<gene>
    <name evidence="1" type="ORF">MF646_05685</name>
</gene>
<keyword evidence="2" id="KW-1185">Reference proteome</keyword>
<dbReference type="Proteomes" id="UP001139150">
    <property type="component" value="Unassembled WGS sequence"/>
</dbReference>
<evidence type="ECO:0000313" key="1">
    <source>
        <dbReference type="EMBL" id="MCL7746613.1"/>
    </source>
</evidence>
<dbReference type="RefSeq" id="WP_250095525.1">
    <property type="nucleotide sequence ID" value="NZ_JAKRYL010000004.1"/>
</dbReference>